<keyword evidence="3" id="KW-0540">Nuclease</keyword>
<evidence type="ECO:0000313" key="12">
    <source>
        <dbReference type="EMBL" id="SVA91512.1"/>
    </source>
</evidence>
<dbReference type="PRINTS" id="PR00696">
    <property type="entry name" value="RSOLVASERUVC"/>
</dbReference>
<evidence type="ECO:0000256" key="3">
    <source>
        <dbReference type="ARBA" id="ARBA00022722"/>
    </source>
</evidence>
<proteinExistence type="inferred from homology"/>
<dbReference type="PANTHER" id="PTHR30194:SF3">
    <property type="entry name" value="CROSSOVER JUNCTION ENDODEOXYRIBONUCLEASE RUVC"/>
    <property type="match status" value="1"/>
</dbReference>
<name>A0A381ZRL6_9ZZZZ</name>
<keyword evidence="5" id="KW-0255">Endonuclease</keyword>
<dbReference type="FunFam" id="3.30.420.10:FF:000002">
    <property type="entry name" value="Crossover junction endodeoxyribonuclease RuvC"/>
    <property type="match status" value="1"/>
</dbReference>
<dbReference type="InterPro" id="IPR036397">
    <property type="entry name" value="RNaseH_sf"/>
</dbReference>
<dbReference type="GO" id="GO:0004520">
    <property type="term" value="F:DNA endonuclease activity"/>
    <property type="evidence" value="ECO:0007669"/>
    <property type="project" value="InterPro"/>
</dbReference>
<protein>
    <submittedName>
        <fullName evidence="12">Uncharacterized protein</fullName>
    </submittedName>
</protein>
<dbReference type="CDD" id="cd16962">
    <property type="entry name" value="RuvC"/>
    <property type="match status" value="1"/>
</dbReference>
<dbReference type="PANTHER" id="PTHR30194">
    <property type="entry name" value="CROSSOVER JUNCTION ENDODEOXYRIBONUCLEASE RUVC"/>
    <property type="match status" value="1"/>
</dbReference>
<dbReference type="GO" id="GO:0016787">
    <property type="term" value="F:hydrolase activity"/>
    <property type="evidence" value="ECO:0007669"/>
    <property type="project" value="UniProtKB-KW"/>
</dbReference>
<evidence type="ECO:0000256" key="5">
    <source>
        <dbReference type="ARBA" id="ARBA00022759"/>
    </source>
</evidence>
<evidence type="ECO:0000256" key="11">
    <source>
        <dbReference type="ARBA" id="ARBA00023204"/>
    </source>
</evidence>
<keyword evidence="9" id="KW-0238">DNA-binding</keyword>
<dbReference type="InterPro" id="IPR012337">
    <property type="entry name" value="RNaseH-like_sf"/>
</dbReference>
<sequence length="158" mass="17299">MRVIGVDPGLAVTGFGIIDKINNAISAHSYGTICPPKGVQLADRLGYLFDEITILIDKYKPEILAIEDTFYHKNFKSAMLLGQARGTIILAGFKKNIPCAEFAPKKIKKSVVGNGNASKEQVQYMVKNILQLDKLPKPLDSSDALAIGLCYLNQNSWS</sequence>
<dbReference type="GO" id="GO:0003677">
    <property type="term" value="F:DNA binding"/>
    <property type="evidence" value="ECO:0007669"/>
    <property type="project" value="UniProtKB-KW"/>
</dbReference>
<reference evidence="12" key="1">
    <citation type="submission" date="2018-05" db="EMBL/GenBank/DDBJ databases">
        <authorList>
            <person name="Lanie J.A."/>
            <person name="Ng W.-L."/>
            <person name="Kazmierczak K.M."/>
            <person name="Andrzejewski T.M."/>
            <person name="Davidsen T.M."/>
            <person name="Wayne K.J."/>
            <person name="Tettelin H."/>
            <person name="Glass J.I."/>
            <person name="Rusch D."/>
            <person name="Podicherti R."/>
            <person name="Tsui H.-C.T."/>
            <person name="Winkler M.E."/>
        </authorList>
    </citation>
    <scope>NUCLEOTIDE SEQUENCE</scope>
</reference>
<keyword evidence="7" id="KW-0378">Hydrolase</keyword>
<dbReference type="GO" id="GO:0046872">
    <property type="term" value="F:metal ion binding"/>
    <property type="evidence" value="ECO:0007669"/>
    <property type="project" value="UniProtKB-KW"/>
</dbReference>
<dbReference type="InterPro" id="IPR002176">
    <property type="entry name" value="X-over_junc_endoDNase_RuvC"/>
</dbReference>
<dbReference type="HAMAP" id="MF_00034">
    <property type="entry name" value="RuvC"/>
    <property type="match status" value="1"/>
</dbReference>
<keyword evidence="11" id="KW-0234">DNA repair</keyword>
<evidence type="ECO:0000256" key="8">
    <source>
        <dbReference type="ARBA" id="ARBA00022842"/>
    </source>
</evidence>
<evidence type="ECO:0000256" key="9">
    <source>
        <dbReference type="ARBA" id="ARBA00023125"/>
    </source>
</evidence>
<dbReference type="Pfam" id="PF02075">
    <property type="entry name" value="RuvC"/>
    <property type="match status" value="1"/>
</dbReference>
<dbReference type="NCBIfam" id="NF000711">
    <property type="entry name" value="PRK00039.2-1"/>
    <property type="match status" value="1"/>
</dbReference>
<dbReference type="SUPFAM" id="SSF53098">
    <property type="entry name" value="Ribonuclease H-like"/>
    <property type="match status" value="1"/>
</dbReference>
<organism evidence="12">
    <name type="scientific">marine metagenome</name>
    <dbReference type="NCBI Taxonomy" id="408172"/>
    <lineage>
        <taxon>unclassified sequences</taxon>
        <taxon>metagenomes</taxon>
        <taxon>ecological metagenomes</taxon>
    </lineage>
</organism>
<keyword evidence="6" id="KW-0227">DNA damage</keyword>
<evidence type="ECO:0000256" key="10">
    <source>
        <dbReference type="ARBA" id="ARBA00023172"/>
    </source>
</evidence>
<keyword evidence="4" id="KW-0479">Metal-binding</keyword>
<accession>A0A381ZRL6</accession>
<evidence type="ECO:0000256" key="6">
    <source>
        <dbReference type="ARBA" id="ARBA00022763"/>
    </source>
</evidence>
<dbReference type="Gene3D" id="3.30.420.10">
    <property type="entry name" value="Ribonuclease H-like superfamily/Ribonuclease H"/>
    <property type="match status" value="1"/>
</dbReference>
<gene>
    <name evidence="12" type="ORF">METZ01_LOCUS144366</name>
</gene>
<evidence type="ECO:0000256" key="4">
    <source>
        <dbReference type="ARBA" id="ARBA00022723"/>
    </source>
</evidence>
<keyword evidence="10" id="KW-0233">DNA recombination</keyword>
<dbReference type="AlphaFoldDB" id="A0A381ZRL6"/>
<dbReference type="GO" id="GO:0006310">
    <property type="term" value="P:DNA recombination"/>
    <property type="evidence" value="ECO:0007669"/>
    <property type="project" value="UniProtKB-KW"/>
</dbReference>
<dbReference type="GO" id="GO:0006281">
    <property type="term" value="P:DNA repair"/>
    <property type="evidence" value="ECO:0007669"/>
    <property type="project" value="UniProtKB-KW"/>
</dbReference>
<evidence type="ECO:0000256" key="2">
    <source>
        <dbReference type="ARBA" id="ARBA00022490"/>
    </source>
</evidence>
<dbReference type="EMBL" id="UINC01022260">
    <property type="protein sequence ID" value="SVA91512.1"/>
    <property type="molecule type" value="Genomic_DNA"/>
</dbReference>
<keyword evidence="2" id="KW-0963">Cytoplasm</keyword>
<comment type="similarity">
    <text evidence="1">Belongs to the RuvC family.</text>
</comment>
<evidence type="ECO:0000256" key="7">
    <source>
        <dbReference type="ARBA" id="ARBA00022801"/>
    </source>
</evidence>
<keyword evidence="8" id="KW-0460">Magnesium</keyword>
<evidence type="ECO:0000256" key="1">
    <source>
        <dbReference type="ARBA" id="ARBA00009518"/>
    </source>
</evidence>
<dbReference type="NCBIfam" id="TIGR00228">
    <property type="entry name" value="ruvC"/>
    <property type="match status" value="1"/>
</dbReference>